<comment type="caution">
    <text evidence="2">The sequence shown here is derived from an EMBL/GenBank/DDBJ whole genome shotgun (WGS) entry which is preliminary data.</text>
</comment>
<dbReference type="Proteomes" id="UP001409291">
    <property type="component" value="Unassembled WGS sequence"/>
</dbReference>
<dbReference type="Pfam" id="PF00814">
    <property type="entry name" value="TsaD"/>
    <property type="match status" value="1"/>
</dbReference>
<feature type="domain" description="Gcp-like" evidence="1">
    <location>
        <begin position="37"/>
        <end position="205"/>
    </location>
</feature>
<organism evidence="2 3">
    <name type="scientific">Sphingobacterium kitahiroshimense</name>
    <dbReference type="NCBI Taxonomy" id="470446"/>
    <lineage>
        <taxon>Bacteria</taxon>
        <taxon>Pseudomonadati</taxon>
        <taxon>Bacteroidota</taxon>
        <taxon>Sphingobacteriia</taxon>
        <taxon>Sphingobacteriales</taxon>
        <taxon>Sphingobacteriaceae</taxon>
        <taxon>Sphingobacterium</taxon>
    </lineage>
</organism>
<accession>A0ABV0C2B4</accession>
<evidence type="ECO:0000259" key="1">
    <source>
        <dbReference type="Pfam" id="PF00814"/>
    </source>
</evidence>
<evidence type="ECO:0000313" key="3">
    <source>
        <dbReference type="Proteomes" id="UP001409291"/>
    </source>
</evidence>
<name>A0ABV0C2B4_9SPHI</name>
<dbReference type="CDD" id="cd24032">
    <property type="entry name" value="ASKHA_NBD_TsaB"/>
    <property type="match status" value="1"/>
</dbReference>
<keyword evidence="3" id="KW-1185">Reference proteome</keyword>
<reference evidence="2 3" key="1">
    <citation type="submission" date="2024-04" db="EMBL/GenBank/DDBJ databases">
        <title>WGS of bacteria from Torrens River.</title>
        <authorList>
            <person name="Wyrsch E.R."/>
            <person name="Drigo B."/>
        </authorList>
    </citation>
    <scope>NUCLEOTIDE SEQUENCE [LARGE SCALE GENOMIC DNA]</scope>
    <source>
        <strain evidence="2 3">TWI391</strain>
    </source>
</reference>
<keyword evidence="2" id="KW-0808">Transferase</keyword>
<dbReference type="EC" id="2.3.1.234" evidence="2"/>
<dbReference type="PANTHER" id="PTHR11735:SF11">
    <property type="entry name" value="TRNA THREONYLCARBAMOYLADENOSINE BIOSYNTHESIS PROTEIN TSAB"/>
    <property type="match status" value="1"/>
</dbReference>
<dbReference type="EMBL" id="JBDJNQ010000012">
    <property type="protein sequence ID" value="MEN5379869.1"/>
    <property type="molecule type" value="Genomic_DNA"/>
</dbReference>
<dbReference type="NCBIfam" id="TIGR03725">
    <property type="entry name" value="T6A_YeaZ"/>
    <property type="match status" value="1"/>
</dbReference>
<dbReference type="InterPro" id="IPR000905">
    <property type="entry name" value="Gcp-like_dom"/>
</dbReference>
<evidence type="ECO:0000313" key="2">
    <source>
        <dbReference type="EMBL" id="MEN5379869.1"/>
    </source>
</evidence>
<dbReference type="Gene3D" id="3.30.420.40">
    <property type="match status" value="2"/>
</dbReference>
<dbReference type="InterPro" id="IPR043129">
    <property type="entry name" value="ATPase_NBD"/>
</dbReference>
<gene>
    <name evidence="2" type="primary">tsaB</name>
    <name evidence="2" type="ORF">ABE541_21560</name>
</gene>
<keyword evidence="2" id="KW-0012">Acyltransferase</keyword>
<sequence length="235" mass="25818">MHTYILQIETSTSMCSVALVESGIVRQHESVNEPNVHASQLTLLIQALLDQENIGFKDLSAIAVSMGPGSYTGLRIGVSTAKGLCYALDIPLIAVNTLDAIYSGFRANDGKSLSYDLYIPMLDARRMEVYCASFDDTGKSVVTTQALIIDATSFDQFIVQYPRICLFGPGADKLKDVFSTGQGVDIIEEVQTNATDMSKIAFDKYQAKDFEDVAYFEPYYLKDFVATTAKKRPGL</sequence>
<proteinExistence type="predicted"/>
<dbReference type="PANTHER" id="PTHR11735">
    <property type="entry name" value="TRNA N6-ADENOSINE THREONYLCARBAMOYLTRANSFERASE"/>
    <property type="match status" value="1"/>
</dbReference>
<protein>
    <submittedName>
        <fullName evidence="2">tRNA (Adenosine(37)-N6)-threonylcarbamoyltransferase complex dimerization subunit type 1 TsaB</fullName>
        <ecNumber evidence="2">2.3.1.234</ecNumber>
    </submittedName>
</protein>
<dbReference type="SUPFAM" id="SSF53067">
    <property type="entry name" value="Actin-like ATPase domain"/>
    <property type="match status" value="2"/>
</dbReference>
<dbReference type="InterPro" id="IPR022496">
    <property type="entry name" value="T6A_TsaB"/>
</dbReference>
<dbReference type="GO" id="GO:0061711">
    <property type="term" value="F:tRNA N(6)-L-threonylcarbamoyladenine synthase activity"/>
    <property type="evidence" value="ECO:0007669"/>
    <property type="project" value="UniProtKB-EC"/>
</dbReference>
<dbReference type="RefSeq" id="WP_183915800.1">
    <property type="nucleotide sequence ID" value="NZ_JBDJLH010000009.1"/>
</dbReference>